<organism evidence="1">
    <name type="scientific">marine metagenome</name>
    <dbReference type="NCBI Taxonomy" id="408172"/>
    <lineage>
        <taxon>unclassified sequences</taxon>
        <taxon>metagenomes</taxon>
        <taxon>ecological metagenomes</taxon>
    </lineage>
</organism>
<dbReference type="InterPro" id="IPR012334">
    <property type="entry name" value="Pectin_lyas_fold"/>
</dbReference>
<proteinExistence type="predicted"/>
<sequence length="59" mass="5960">MATTRDLTPAEAGSARQIQKIIDEVAAAGGGKVVLPPMDLTLDRGLALASGIELIGQGT</sequence>
<protein>
    <submittedName>
        <fullName evidence="1">Uncharacterized protein</fullName>
    </submittedName>
</protein>
<gene>
    <name evidence="1" type="ORF">METZ01_LOCUS300551</name>
</gene>
<dbReference type="AlphaFoldDB" id="A0A382MIW6"/>
<feature type="non-terminal residue" evidence="1">
    <location>
        <position position="59"/>
    </location>
</feature>
<name>A0A382MIW6_9ZZZZ</name>
<reference evidence="1" key="1">
    <citation type="submission" date="2018-05" db="EMBL/GenBank/DDBJ databases">
        <authorList>
            <person name="Lanie J.A."/>
            <person name="Ng W.-L."/>
            <person name="Kazmierczak K.M."/>
            <person name="Andrzejewski T.M."/>
            <person name="Davidsen T.M."/>
            <person name="Wayne K.J."/>
            <person name="Tettelin H."/>
            <person name="Glass J.I."/>
            <person name="Rusch D."/>
            <person name="Podicherti R."/>
            <person name="Tsui H.-C.T."/>
            <person name="Winkler M.E."/>
        </authorList>
    </citation>
    <scope>NUCLEOTIDE SEQUENCE</scope>
</reference>
<dbReference type="Gene3D" id="2.160.20.10">
    <property type="entry name" value="Single-stranded right-handed beta-helix, Pectin lyase-like"/>
    <property type="match status" value="1"/>
</dbReference>
<accession>A0A382MIW6</accession>
<dbReference type="EMBL" id="UINC01093342">
    <property type="protein sequence ID" value="SVC47697.1"/>
    <property type="molecule type" value="Genomic_DNA"/>
</dbReference>
<evidence type="ECO:0000313" key="1">
    <source>
        <dbReference type="EMBL" id="SVC47697.1"/>
    </source>
</evidence>